<proteinExistence type="predicted"/>
<gene>
    <name evidence="2" type="ORF">IPJ27_20455</name>
</gene>
<dbReference type="EMBL" id="JADJMH010000029">
    <property type="protein sequence ID" value="MBK7676930.1"/>
    <property type="molecule type" value="Genomic_DNA"/>
</dbReference>
<sequence length="84" mass="9344">MRDLLLQRGNAVRQQPHPINRCVSRFSACAVADFFLSFFLDNGSLLSQSRCAEERGCDAPLSNKAWNGKAGQSSARESNRWQVA</sequence>
<evidence type="ECO:0000313" key="2">
    <source>
        <dbReference type="EMBL" id="MBK7676930.1"/>
    </source>
</evidence>
<accession>A0A935Q0T3</accession>
<protein>
    <submittedName>
        <fullName evidence="2">Uncharacterized protein</fullName>
    </submittedName>
</protein>
<evidence type="ECO:0000256" key="1">
    <source>
        <dbReference type="SAM" id="MobiDB-lite"/>
    </source>
</evidence>
<comment type="caution">
    <text evidence="2">The sequence shown here is derived from an EMBL/GenBank/DDBJ whole genome shotgun (WGS) entry which is preliminary data.</text>
</comment>
<reference evidence="2 3" key="1">
    <citation type="submission" date="2020-10" db="EMBL/GenBank/DDBJ databases">
        <title>Connecting structure to function with the recovery of over 1000 high-quality activated sludge metagenome-assembled genomes encoding full-length rRNA genes using long-read sequencing.</title>
        <authorList>
            <person name="Singleton C.M."/>
            <person name="Petriglieri F."/>
            <person name="Kristensen J.M."/>
            <person name="Kirkegaard R.H."/>
            <person name="Michaelsen T.Y."/>
            <person name="Andersen M.H."/>
            <person name="Karst S.M."/>
            <person name="Dueholm M.S."/>
            <person name="Nielsen P.H."/>
            <person name="Albertsen M."/>
        </authorList>
    </citation>
    <scope>NUCLEOTIDE SEQUENCE [LARGE SCALE GENOMIC DNA]</scope>
    <source>
        <strain evidence="2">EsbW_18-Q3-R4-48_BATAC.285</strain>
    </source>
</reference>
<organism evidence="2 3">
    <name type="scientific">Candidatus Accumulibacter proximus</name>
    <dbReference type="NCBI Taxonomy" id="2954385"/>
    <lineage>
        <taxon>Bacteria</taxon>
        <taxon>Pseudomonadati</taxon>
        <taxon>Pseudomonadota</taxon>
        <taxon>Betaproteobacteria</taxon>
        <taxon>Candidatus Accumulibacter</taxon>
    </lineage>
</organism>
<name>A0A935Q0T3_9PROT</name>
<feature type="region of interest" description="Disordered" evidence="1">
    <location>
        <begin position="58"/>
        <end position="84"/>
    </location>
</feature>
<dbReference type="Proteomes" id="UP000697998">
    <property type="component" value="Unassembled WGS sequence"/>
</dbReference>
<dbReference type="AlphaFoldDB" id="A0A935Q0T3"/>
<evidence type="ECO:0000313" key="3">
    <source>
        <dbReference type="Proteomes" id="UP000697998"/>
    </source>
</evidence>